<gene>
    <name evidence="1" type="ORF">Patl1_30144</name>
</gene>
<comment type="caution">
    <text evidence="1">The sequence shown here is derived from an EMBL/GenBank/DDBJ whole genome shotgun (WGS) entry which is preliminary data.</text>
</comment>
<dbReference type="Proteomes" id="UP001164250">
    <property type="component" value="Chromosome 11"/>
</dbReference>
<name>A0ACC1ADQ4_9ROSI</name>
<accession>A0ACC1ADQ4</accession>
<evidence type="ECO:0000313" key="2">
    <source>
        <dbReference type="Proteomes" id="UP001164250"/>
    </source>
</evidence>
<evidence type="ECO:0000313" key="1">
    <source>
        <dbReference type="EMBL" id="KAJ0083866.1"/>
    </source>
</evidence>
<reference evidence="2" key="1">
    <citation type="journal article" date="2023" name="G3 (Bethesda)">
        <title>Genome assembly and association tests identify interacting loci associated with vigor, precocity, and sex in interspecific pistachio rootstocks.</title>
        <authorList>
            <person name="Palmer W."/>
            <person name="Jacygrad E."/>
            <person name="Sagayaradj S."/>
            <person name="Cavanaugh K."/>
            <person name="Han R."/>
            <person name="Bertier L."/>
            <person name="Beede B."/>
            <person name="Kafkas S."/>
            <person name="Golino D."/>
            <person name="Preece J."/>
            <person name="Michelmore R."/>
        </authorList>
    </citation>
    <scope>NUCLEOTIDE SEQUENCE [LARGE SCALE GENOMIC DNA]</scope>
</reference>
<organism evidence="1 2">
    <name type="scientific">Pistacia atlantica</name>
    <dbReference type="NCBI Taxonomy" id="434234"/>
    <lineage>
        <taxon>Eukaryota</taxon>
        <taxon>Viridiplantae</taxon>
        <taxon>Streptophyta</taxon>
        <taxon>Embryophyta</taxon>
        <taxon>Tracheophyta</taxon>
        <taxon>Spermatophyta</taxon>
        <taxon>Magnoliopsida</taxon>
        <taxon>eudicotyledons</taxon>
        <taxon>Gunneridae</taxon>
        <taxon>Pentapetalae</taxon>
        <taxon>rosids</taxon>
        <taxon>malvids</taxon>
        <taxon>Sapindales</taxon>
        <taxon>Anacardiaceae</taxon>
        <taxon>Pistacia</taxon>
    </lineage>
</organism>
<sequence length="40" mass="4395">MQKGRFKYQPGQVRAFGMLAGGTGITPMFQVFTLKSATDQ</sequence>
<dbReference type="EMBL" id="CM047907">
    <property type="protein sequence ID" value="KAJ0083866.1"/>
    <property type="molecule type" value="Genomic_DNA"/>
</dbReference>
<protein>
    <submittedName>
        <fullName evidence="1">Uncharacterized protein</fullName>
    </submittedName>
</protein>
<proteinExistence type="predicted"/>
<keyword evidence="2" id="KW-1185">Reference proteome</keyword>